<dbReference type="Proteomes" id="UP000492820">
    <property type="component" value="Unassembled WGS sequence"/>
</dbReference>
<reference evidence="15" key="3">
    <citation type="submission" date="2020-10" db="UniProtKB">
        <authorList>
            <consortium name="WormBaseParasite"/>
        </authorList>
    </citation>
    <scope>IDENTIFICATION</scope>
</reference>
<gene>
    <name evidence="13" type="ORF">EgrG_000169600</name>
</gene>
<evidence type="ECO:0000256" key="11">
    <source>
        <dbReference type="RuleBase" id="RU003832"/>
    </source>
</evidence>
<protein>
    <recommendedName>
        <fullName evidence="11">Fucosyltransferase</fullName>
        <ecNumber evidence="11">2.4.1.-</ecNumber>
    </recommendedName>
</protein>
<proteinExistence type="inferred from homology"/>
<evidence type="ECO:0000313" key="15">
    <source>
        <dbReference type="WBParaSite" id="EgrG_000169600"/>
    </source>
</evidence>
<evidence type="ECO:0000259" key="12">
    <source>
        <dbReference type="Pfam" id="PF00852"/>
    </source>
</evidence>
<evidence type="ECO:0000256" key="5">
    <source>
        <dbReference type="ARBA" id="ARBA00022692"/>
    </source>
</evidence>
<dbReference type="EMBL" id="LK028583">
    <property type="protein sequence ID" value="CDS21299.1"/>
    <property type="molecule type" value="Genomic_DNA"/>
</dbReference>
<dbReference type="Gene3D" id="3.40.50.11660">
    <property type="entry name" value="Glycosyl transferase family 10, C-terminal domain"/>
    <property type="match status" value="1"/>
</dbReference>
<keyword evidence="4 11" id="KW-0808">Transferase</keyword>
<accession>A0A068WUN5</accession>
<evidence type="ECO:0000313" key="14">
    <source>
        <dbReference type="Proteomes" id="UP000492820"/>
    </source>
</evidence>
<comment type="subcellular location">
    <subcellularLocation>
        <location evidence="10">Endomembrane system</location>
        <topology evidence="10">Single-pass type II membrane protein</topology>
    </subcellularLocation>
    <subcellularLocation>
        <location evidence="11">Golgi apparatus</location>
        <location evidence="11">Golgi stack membrane</location>
        <topology evidence="11">Single-pass type II membrane protein</topology>
    </subcellularLocation>
</comment>
<dbReference type="OrthoDB" id="427096at2759"/>
<dbReference type="InterPro" id="IPR038577">
    <property type="entry name" value="GT10-like_C_sf"/>
</dbReference>
<dbReference type="GO" id="GO:0032580">
    <property type="term" value="C:Golgi cisterna membrane"/>
    <property type="evidence" value="ECO:0007669"/>
    <property type="project" value="UniProtKB-SubCell"/>
</dbReference>
<keyword evidence="9" id="KW-0325">Glycoprotein</keyword>
<evidence type="ECO:0000256" key="3">
    <source>
        <dbReference type="ARBA" id="ARBA00022676"/>
    </source>
</evidence>
<evidence type="ECO:0000256" key="1">
    <source>
        <dbReference type="ARBA" id="ARBA00004922"/>
    </source>
</evidence>
<dbReference type="AlphaFoldDB" id="A0A068WUN5"/>
<organism evidence="13">
    <name type="scientific">Echinococcus granulosus</name>
    <name type="common">Hydatid tapeworm</name>
    <dbReference type="NCBI Taxonomy" id="6210"/>
    <lineage>
        <taxon>Eukaryota</taxon>
        <taxon>Metazoa</taxon>
        <taxon>Spiralia</taxon>
        <taxon>Lophotrochozoa</taxon>
        <taxon>Platyhelminthes</taxon>
        <taxon>Cestoda</taxon>
        <taxon>Eucestoda</taxon>
        <taxon>Cyclophyllidea</taxon>
        <taxon>Taeniidae</taxon>
        <taxon>Echinococcus</taxon>
        <taxon>Echinococcus granulosus group</taxon>
    </lineage>
</organism>
<dbReference type="SUPFAM" id="SSF53756">
    <property type="entry name" value="UDP-Glycosyltransferase/glycogen phosphorylase"/>
    <property type="match status" value="1"/>
</dbReference>
<keyword evidence="5 11" id="KW-0812">Transmembrane</keyword>
<dbReference type="WBParaSite" id="EgrG_000169600">
    <property type="protein sequence ID" value="EgrG_000169600"/>
    <property type="gene ID" value="EgrG_000169600"/>
</dbReference>
<evidence type="ECO:0000256" key="8">
    <source>
        <dbReference type="ARBA" id="ARBA00023136"/>
    </source>
</evidence>
<name>A0A068WUN5_ECHGR</name>
<comment type="similarity">
    <text evidence="2 11">Belongs to the glycosyltransferase 10 family.</text>
</comment>
<evidence type="ECO:0000256" key="6">
    <source>
        <dbReference type="ARBA" id="ARBA00022968"/>
    </source>
</evidence>
<comment type="pathway">
    <text evidence="1">Protein modification; protein glycosylation.</text>
</comment>
<dbReference type="FunFam" id="3.40.50.11660:FF:000002">
    <property type="entry name" value="Alpha-(1,3)-fucosyltransferase"/>
    <property type="match status" value="1"/>
</dbReference>
<keyword evidence="11" id="KW-0333">Golgi apparatus</keyword>
<dbReference type="PANTHER" id="PTHR11929:SF145">
    <property type="entry name" value="ALPHA-(1,3)-FUCOSYLTRANSFERASE FUT-1"/>
    <property type="match status" value="1"/>
</dbReference>
<dbReference type="EC" id="2.4.1.-" evidence="11"/>
<feature type="domain" description="Fucosyltransferase C-terminal" evidence="12">
    <location>
        <begin position="152"/>
        <end position="312"/>
    </location>
</feature>
<evidence type="ECO:0000313" key="13">
    <source>
        <dbReference type="EMBL" id="CDS21299.1"/>
    </source>
</evidence>
<reference evidence="13" key="2">
    <citation type="submission" date="2014-06" db="EMBL/GenBank/DDBJ databases">
        <authorList>
            <person name="Aslett M."/>
        </authorList>
    </citation>
    <scope>NUCLEOTIDE SEQUENCE</scope>
</reference>
<reference evidence="13 14" key="1">
    <citation type="journal article" date="2013" name="Nature">
        <title>The genomes of four tapeworm species reveal adaptations to parasitism.</title>
        <authorList>
            <person name="Tsai I.J."/>
            <person name="Zarowiecki M."/>
            <person name="Holroyd N."/>
            <person name="Garciarrubio A."/>
            <person name="Sanchez-Flores A."/>
            <person name="Brooks K.L."/>
            <person name="Tracey A."/>
            <person name="Bobes R.J."/>
            <person name="Fragoso G."/>
            <person name="Sciutto E."/>
            <person name="Aslett M."/>
            <person name="Beasley H."/>
            <person name="Bennett H.M."/>
            <person name="Cai J."/>
            <person name="Camicia F."/>
            <person name="Clark R."/>
            <person name="Cucher M."/>
            <person name="De Silva N."/>
            <person name="Day T.A."/>
            <person name="Deplazes P."/>
            <person name="Estrada K."/>
            <person name="Fernandez C."/>
            <person name="Holland P.W."/>
            <person name="Hou J."/>
            <person name="Hu S."/>
            <person name="Huckvale T."/>
            <person name="Hung S.S."/>
            <person name="Kamenetzky L."/>
            <person name="Keane J.A."/>
            <person name="Kiss F."/>
            <person name="Koziol U."/>
            <person name="Lambert O."/>
            <person name="Liu K."/>
            <person name="Luo X."/>
            <person name="Luo Y."/>
            <person name="Macchiaroli N."/>
            <person name="Nichol S."/>
            <person name="Paps J."/>
            <person name="Parkinson J."/>
            <person name="Pouchkina-Stantcheva N."/>
            <person name="Riddiford N."/>
            <person name="Rosenzvit M."/>
            <person name="Salinas G."/>
            <person name="Wasmuth J.D."/>
            <person name="Zamanian M."/>
            <person name="Zheng Y."/>
            <person name="Cai X."/>
            <person name="Soberon X."/>
            <person name="Olson P.D."/>
            <person name="Laclette J.P."/>
            <person name="Brehm K."/>
            <person name="Berriman M."/>
            <person name="Garciarrubio A."/>
            <person name="Bobes R.J."/>
            <person name="Fragoso G."/>
            <person name="Sanchez-Flores A."/>
            <person name="Estrada K."/>
            <person name="Cevallos M.A."/>
            <person name="Morett E."/>
            <person name="Gonzalez V."/>
            <person name="Portillo T."/>
            <person name="Ochoa-Leyva A."/>
            <person name="Jose M.V."/>
            <person name="Sciutto E."/>
            <person name="Landa A."/>
            <person name="Jimenez L."/>
            <person name="Valdes V."/>
            <person name="Carrero J.C."/>
            <person name="Larralde C."/>
            <person name="Morales-Montor J."/>
            <person name="Limon-Lason J."/>
            <person name="Soberon X."/>
            <person name="Laclette J.P."/>
        </authorList>
    </citation>
    <scope>NUCLEOTIDE SEQUENCE [LARGE SCALE GENOMIC DNA]</scope>
</reference>
<dbReference type="UniPathway" id="UPA00378"/>
<evidence type="ECO:0000256" key="7">
    <source>
        <dbReference type="ARBA" id="ARBA00022989"/>
    </source>
</evidence>
<evidence type="ECO:0000256" key="9">
    <source>
        <dbReference type="ARBA" id="ARBA00023180"/>
    </source>
</evidence>
<dbReference type="InterPro" id="IPR055270">
    <property type="entry name" value="Glyco_tran_10_C"/>
</dbReference>
<dbReference type="InterPro" id="IPR001503">
    <property type="entry name" value="Glyco_trans_10"/>
</dbReference>
<evidence type="ECO:0000256" key="10">
    <source>
        <dbReference type="ARBA" id="ARBA00060399"/>
    </source>
</evidence>
<keyword evidence="8" id="KW-0472">Membrane</keyword>
<sequence>MEWITEFATNKTDFPSTKSPVIYYDGQFLYHPTTSNGCRYKCIFTNTTHNLSRGDAAVFTNWFSVEESITLKNRGVLIAFETGESPLYAPALLPAHLNQTELFITYMAKSPVPYVYSVFVRNKIPRCRFTEEETAFMLSKNYMHLLPPYHRGRRKVIAWVASNHYAKNSRIEFANSIASFIPVDIYGSNRMQFPPNVDAFHFLSINYKFYLSFENSNCRNYITEKVYVNAMQHDMIPIVLGAFKDDYESTLPPHSYINVDDYKSIRELTDYLYYLDKNDTAYAAYFAWKQYGRLISSNRMDCRLCGFIHKLNAGTVDLPKQNSTEFLDFQSLCFDRPLLPLK</sequence>
<keyword evidence="3 11" id="KW-0328">Glycosyltransferase</keyword>
<evidence type="ECO:0000256" key="4">
    <source>
        <dbReference type="ARBA" id="ARBA00022679"/>
    </source>
</evidence>
<keyword evidence="6" id="KW-0735">Signal-anchor</keyword>
<dbReference type="GO" id="GO:0046920">
    <property type="term" value="F:alpha-(1-&gt;3)-fucosyltransferase activity"/>
    <property type="evidence" value="ECO:0007669"/>
    <property type="project" value="TreeGrafter"/>
</dbReference>
<keyword evidence="7" id="KW-1133">Transmembrane helix</keyword>
<dbReference type="PANTHER" id="PTHR11929">
    <property type="entry name" value="ALPHA- 1,3 -FUCOSYLTRANSFERASE"/>
    <property type="match status" value="1"/>
</dbReference>
<dbReference type="Pfam" id="PF00852">
    <property type="entry name" value="Glyco_transf_10"/>
    <property type="match status" value="1"/>
</dbReference>
<evidence type="ECO:0000256" key="2">
    <source>
        <dbReference type="ARBA" id="ARBA00008919"/>
    </source>
</evidence>